<keyword evidence="2" id="KW-1185">Reference proteome</keyword>
<reference evidence="1 2" key="1">
    <citation type="submission" date="2015-02" db="EMBL/GenBank/DDBJ databases">
        <title>Single-cell genomics of uncultivated deep-branching MTB reveals a conserved set of magnetosome genes.</title>
        <authorList>
            <person name="Kolinko S."/>
            <person name="Richter M."/>
            <person name="Glockner F.O."/>
            <person name="Brachmann A."/>
            <person name="Schuler D."/>
        </authorList>
    </citation>
    <scope>NUCLEOTIDE SEQUENCE [LARGE SCALE GENOMIC DNA]</scope>
    <source>
        <strain evidence="1">TM-1</strain>
    </source>
</reference>
<accession>A0A0F3H3G0</accession>
<protein>
    <submittedName>
        <fullName evidence="1">Uncharacterized protein</fullName>
    </submittedName>
</protein>
<organism evidence="1 2">
    <name type="scientific">Candidatus Magnetobacterium bavaricum</name>
    <dbReference type="NCBI Taxonomy" id="29290"/>
    <lineage>
        <taxon>Bacteria</taxon>
        <taxon>Pseudomonadati</taxon>
        <taxon>Nitrospirota</taxon>
        <taxon>Thermodesulfovibrionia</taxon>
        <taxon>Thermodesulfovibrionales</taxon>
        <taxon>Candidatus Magnetobacteriaceae</taxon>
        <taxon>Candidatus Magnetobacterium</taxon>
    </lineage>
</organism>
<dbReference type="AlphaFoldDB" id="A0A0F3H3G0"/>
<dbReference type="Proteomes" id="UP000033423">
    <property type="component" value="Unassembled WGS sequence"/>
</dbReference>
<sequence>MYPVCWPSLPAVYSFPVFPPSIAFFLPPIPLQMPQSFSPILFCPLSSLPLTL</sequence>
<proteinExistence type="predicted"/>
<dbReference type="EMBL" id="LACI01000156">
    <property type="protein sequence ID" value="KJU87463.1"/>
    <property type="molecule type" value="Genomic_DNA"/>
</dbReference>
<name>A0A0F3H3G0_9BACT</name>
<gene>
    <name evidence="1" type="ORF">MBAV_000343</name>
</gene>
<evidence type="ECO:0000313" key="1">
    <source>
        <dbReference type="EMBL" id="KJU87463.1"/>
    </source>
</evidence>
<comment type="caution">
    <text evidence="1">The sequence shown here is derived from an EMBL/GenBank/DDBJ whole genome shotgun (WGS) entry which is preliminary data.</text>
</comment>
<evidence type="ECO:0000313" key="2">
    <source>
        <dbReference type="Proteomes" id="UP000033423"/>
    </source>
</evidence>